<gene>
    <name evidence="1" type="ORF">ERS007739_03897</name>
</gene>
<reference evidence="2" key="1">
    <citation type="submission" date="2015-03" db="EMBL/GenBank/DDBJ databases">
        <authorList>
            <consortium name="Pathogen Informatics"/>
        </authorList>
    </citation>
    <scope>NUCLEOTIDE SEQUENCE [LARGE SCALE GENOMIC DNA]</scope>
    <source>
        <strain evidence="2">N09902308</strain>
    </source>
</reference>
<dbReference type="AlphaFoldDB" id="A0A916LE24"/>
<accession>A0A916LE24</accession>
<protein>
    <submittedName>
        <fullName evidence="1">Uncharacterized protein</fullName>
    </submittedName>
</protein>
<dbReference type="EMBL" id="CSBK01002176">
    <property type="protein sequence ID" value="COZ56375.1"/>
    <property type="molecule type" value="Genomic_DNA"/>
</dbReference>
<evidence type="ECO:0000313" key="2">
    <source>
        <dbReference type="Proteomes" id="UP000039021"/>
    </source>
</evidence>
<comment type="caution">
    <text evidence="1">The sequence shown here is derived from an EMBL/GenBank/DDBJ whole genome shotgun (WGS) entry which is preliminary data.</text>
</comment>
<dbReference type="Proteomes" id="UP000039021">
    <property type="component" value="Unassembled WGS sequence"/>
</dbReference>
<proteinExistence type="predicted"/>
<organism evidence="1 2">
    <name type="scientific">Mycobacterium tuberculosis</name>
    <dbReference type="NCBI Taxonomy" id="1773"/>
    <lineage>
        <taxon>Bacteria</taxon>
        <taxon>Bacillati</taxon>
        <taxon>Actinomycetota</taxon>
        <taxon>Actinomycetes</taxon>
        <taxon>Mycobacteriales</taxon>
        <taxon>Mycobacteriaceae</taxon>
        <taxon>Mycobacterium</taxon>
        <taxon>Mycobacterium tuberculosis complex</taxon>
    </lineage>
</organism>
<name>A0A916LE24_MYCTX</name>
<evidence type="ECO:0000313" key="1">
    <source>
        <dbReference type="EMBL" id="COZ56375.1"/>
    </source>
</evidence>
<sequence>MLISSPAWWRLIRNRRCAPTTISRVAPLSLMLVPGLLAMRVTRCAQILSWMRLDRHRLCMVGNHPGRQFRMSAMSKRVSLMVPTRAARNLSPSSVMTSPSVG</sequence>